<sequence>MPGLQNLQFLQCEALKMLPDGIQHLSRLRNLHLQNVSPELVSRIRGEESVDRPKVQHIPTINHFYTTSSGQFLKESLS</sequence>
<dbReference type="AlphaFoldDB" id="A0AAP0X9G1"/>
<reference evidence="1 2" key="1">
    <citation type="journal article" date="2024" name="Plant J.">
        <title>Genome sequences and population genomics reveal climatic adaptation and genomic divergence between two closely related sweetgum species.</title>
        <authorList>
            <person name="Xu W.Q."/>
            <person name="Ren C.Q."/>
            <person name="Zhang X.Y."/>
            <person name="Comes H.P."/>
            <person name="Liu X.H."/>
            <person name="Li Y.G."/>
            <person name="Kettle C.J."/>
            <person name="Jalonen R."/>
            <person name="Gaisberger H."/>
            <person name="Ma Y.Z."/>
            <person name="Qiu Y.X."/>
        </authorList>
    </citation>
    <scope>NUCLEOTIDE SEQUENCE [LARGE SCALE GENOMIC DNA]</scope>
    <source>
        <strain evidence="1">Hangzhou</strain>
    </source>
</reference>
<protein>
    <submittedName>
        <fullName evidence="1">Uncharacterized protein</fullName>
    </submittedName>
</protein>
<proteinExistence type="predicted"/>
<keyword evidence="2" id="KW-1185">Reference proteome</keyword>
<evidence type="ECO:0000313" key="1">
    <source>
        <dbReference type="EMBL" id="KAK9291878.1"/>
    </source>
</evidence>
<name>A0AAP0X9G1_LIQFO</name>
<organism evidence="1 2">
    <name type="scientific">Liquidambar formosana</name>
    <name type="common">Formosan gum</name>
    <dbReference type="NCBI Taxonomy" id="63359"/>
    <lineage>
        <taxon>Eukaryota</taxon>
        <taxon>Viridiplantae</taxon>
        <taxon>Streptophyta</taxon>
        <taxon>Embryophyta</taxon>
        <taxon>Tracheophyta</taxon>
        <taxon>Spermatophyta</taxon>
        <taxon>Magnoliopsida</taxon>
        <taxon>eudicotyledons</taxon>
        <taxon>Gunneridae</taxon>
        <taxon>Pentapetalae</taxon>
        <taxon>Saxifragales</taxon>
        <taxon>Altingiaceae</taxon>
        <taxon>Liquidambar</taxon>
    </lineage>
</organism>
<dbReference type="Proteomes" id="UP001415857">
    <property type="component" value="Unassembled WGS sequence"/>
</dbReference>
<evidence type="ECO:0000313" key="2">
    <source>
        <dbReference type="Proteomes" id="UP001415857"/>
    </source>
</evidence>
<comment type="caution">
    <text evidence="1">The sequence shown here is derived from an EMBL/GenBank/DDBJ whole genome shotgun (WGS) entry which is preliminary data.</text>
</comment>
<dbReference type="EMBL" id="JBBPBK010000001">
    <property type="protein sequence ID" value="KAK9291878.1"/>
    <property type="molecule type" value="Genomic_DNA"/>
</dbReference>
<accession>A0AAP0X9G1</accession>
<gene>
    <name evidence="1" type="ORF">L1049_019829</name>
</gene>